<organism evidence="8 9">
    <name type="scientific">Trichococcus flocculiformis</name>
    <dbReference type="NCBI Taxonomy" id="82803"/>
    <lineage>
        <taxon>Bacteria</taxon>
        <taxon>Bacillati</taxon>
        <taxon>Bacillota</taxon>
        <taxon>Bacilli</taxon>
        <taxon>Lactobacillales</taxon>
        <taxon>Carnobacteriaceae</taxon>
        <taxon>Trichococcus</taxon>
    </lineage>
</organism>
<feature type="domain" description="Phosphoribosyltransferase" evidence="7">
    <location>
        <begin position="48"/>
        <end position="157"/>
    </location>
</feature>
<comment type="caution">
    <text evidence="6">Lacks conserved residue(s) required for the propagation of feature annotation.</text>
</comment>
<reference evidence="8 9" key="1">
    <citation type="journal article" date="2020" name="Biotechnol. Biofuels">
        <title>New insights from the biogas microbiome by comprehensive genome-resolved metagenomics of nearly 1600 species originating from multiple anaerobic digesters.</title>
        <authorList>
            <person name="Campanaro S."/>
            <person name="Treu L."/>
            <person name="Rodriguez-R L.M."/>
            <person name="Kovalovszki A."/>
            <person name="Ziels R.M."/>
            <person name="Maus I."/>
            <person name="Zhu X."/>
            <person name="Kougias P.G."/>
            <person name="Basile A."/>
            <person name="Luo G."/>
            <person name="Schluter A."/>
            <person name="Konstantinidis K.T."/>
            <person name="Angelidaki I."/>
        </authorList>
    </citation>
    <scope>NUCLEOTIDE SEQUENCE [LARGE SCALE GENOMIC DNA]</scope>
    <source>
        <strain evidence="8">AS07pgkLD_105</strain>
    </source>
</reference>
<dbReference type="PANTHER" id="PTHR19278:SF9">
    <property type="entry name" value="URIDINE 5'-MONOPHOSPHATE SYNTHASE"/>
    <property type="match status" value="1"/>
</dbReference>
<comment type="pathway">
    <text evidence="1 6">Pyrimidine metabolism; UMP biosynthesis via de novo pathway; UMP from orotate: step 1/2.</text>
</comment>
<dbReference type="GO" id="GO:0004588">
    <property type="term" value="F:orotate phosphoribosyltransferase activity"/>
    <property type="evidence" value="ECO:0007669"/>
    <property type="project" value="UniProtKB-UniRule"/>
</dbReference>
<evidence type="ECO:0000256" key="3">
    <source>
        <dbReference type="ARBA" id="ARBA00022676"/>
    </source>
</evidence>
<dbReference type="EMBL" id="JAAZCD010000017">
    <property type="protein sequence ID" value="NLD30790.1"/>
    <property type="molecule type" value="Genomic_DNA"/>
</dbReference>
<dbReference type="GO" id="GO:0000287">
    <property type="term" value="F:magnesium ion binding"/>
    <property type="evidence" value="ECO:0007669"/>
    <property type="project" value="UniProtKB-UniRule"/>
</dbReference>
<evidence type="ECO:0000259" key="7">
    <source>
        <dbReference type="Pfam" id="PF00156"/>
    </source>
</evidence>
<dbReference type="InterPro" id="IPR004467">
    <property type="entry name" value="Or_phspho_trans_dom"/>
</dbReference>
<keyword evidence="4 6" id="KW-0808">Transferase</keyword>
<dbReference type="CDD" id="cd06223">
    <property type="entry name" value="PRTases_typeI"/>
    <property type="match status" value="1"/>
</dbReference>
<comment type="similarity">
    <text evidence="6">Belongs to the purine/pyrimidine phosphoribosyltransferase family. PyrE subfamily.</text>
</comment>
<accession>A0A847D269</accession>
<dbReference type="HAMAP" id="MF_01208">
    <property type="entry name" value="PyrE"/>
    <property type="match status" value="1"/>
</dbReference>
<name>A0A847D269_9LACT</name>
<evidence type="ECO:0000256" key="2">
    <source>
        <dbReference type="ARBA" id="ARBA00011971"/>
    </source>
</evidence>
<dbReference type="AlphaFoldDB" id="A0A847D269"/>
<dbReference type="SUPFAM" id="SSF53271">
    <property type="entry name" value="PRTase-like"/>
    <property type="match status" value="1"/>
</dbReference>
<feature type="binding site" evidence="6">
    <location>
        <position position="102"/>
    </location>
    <ligand>
        <name>5-phospho-alpha-D-ribose 1-diphosphate</name>
        <dbReference type="ChEBI" id="CHEBI:58017"/>
        <note>ligand shared between dimeric partners</note>
    </ligand>
</feature>
<keyword evidence="6" id="KW-0460">Magnesium</keyword>
<dbReference type="RefSeq" id="WP_276641338.1">
    <property type="nucleotide sequence ID" value="NZ_CP089787.1"/>
</dbReference>
<protein>
    <recommendedName>
        <fullName evidence="2 6">Orotate phosphoribosyltransferase</fullName>
        <shortName evidence="6">OPRT</shortName>
        <shortName evidence="6">OPRTase</shortName>
        <ecNumber evidence="2 6">2.4.2.10</ecNumber>
    </recommendedName>
</protein>
<sequence length="210" mass="22635">MTIAKEVAKSLLDIKAVSLSPQNPYTWASGIRSPIYCDNRVTMSFPAVRKLIAQGLADLIKEKYPDAEVIAGTATAGIPHAAWIADILGLPMVYIRSKAKDHGTGRKIEGKISEGQKMVVVEDLISTGGSVIEASKAAELEGANVLGSVAIFTYELAKGTKNFADAGLAIDTLSNYSTLLEVAHETSYITEAEMDLLKDWSKDPENWYKG</sequence>
<dbReference type="UniPathway" id="UPA00070">
    <property type="reaction ID" value="UER00119"/>
</dbReference>
<feature type="binding site" description="in other chain" evidence="6">
    <location>
        <begin position="122"/>
        <end position="130"/>
    </location>
    <ligand>
        <name>5-phospho-alpha-D-ribose 1-diphosphate</name>
        <dbReference type="ChEBI" id="CHEBI:58017"/>
        <note>ligand shared between dimeric partners</note>
    </ligand>
</feature>
<dbReference type="Pfam" id="PF00156">
    <property type="entry name" value="Pribosyltran"/>
    <property type="match status" value="1"/>
</dbReference>
<evidence type="ECO:0000256" key="1">
    <source>
        <dbReference type="ARBA" id="ARBA00004889"/>
    </source>
</evidence>
<feature type="binding site" evidence="6">
    <location>
        <position position="96"/>
    </location>
    <ligand>
        <name>5-phospho-alpha-D-ribose 1-diphosphate</name>
        <dbReference type="ChEBI" id="CHEBI:58017"/>
        <note>ligand shared between dimeric partners</note>
    </ligand>
</feature>
<keyword evidence="3 6" id="KW-0328">Glycosyltransferase</keyword>
<gene>
    <name evidence="6" type="primary">pyrE</name>
    <name evidence="8" type="ORF">GX662_00795</name>
</gene>
<comment type="caution">
    <text evidence="8">The sequence shown here is derived from an EMBL/GenBank/DDBJ whole genome shotgun (WGS) entry which is preliminary data.</text>
</comment>
<comment type="subunit">
    <text evidence="6">Homodimer.</text>
</comment>
<comment type="cofactor">
    <cofactor evidence="6">
        <name>Mg(2+)</name>
        <dbReference type="ChEBI" id="CHEBI:18420"/>
    </cofactor>
</comment>
<comment type="function">
    <text evidence="6">Catalyzes the transfer of a ribosyl phosphate group from 5-phosphoribose 1-diphosphate to orotate, leading to the formation of orotidine monophosphate (OMP).</text>
</comment>
<feature type="binding site" evidence="6">
    <location>
        <position position="126"/>
    </location>
    <ligand>
        <name>orotate</name>
        <dbReference type="ChEBI" id="CHEBI:30839"/>
    </ligand>
</feature>
<feature type="binding site" evidence="6">
    <location>
        <position position="100"/>
    </location>
    <ligand>
        <name>5-phospho-alpha-D-ribose 1-diphosphate</name>
        <dbReference type="ChEBI" id="CHEBI:58017"/>
        <note>ligand shared between dimeric partners</note>
    </ligand>
</feature>
<dbReference type="GO" id="GO:0044205">
    <property type="term" value="P:'de novo' UMP biosynthetic process"/>
    <property type="evidence" value="ECO:0007669"/>
    <property type="project" value="UniProtKB-UniRule"/>
</dbReference>
<dbReference type="NCBIfam" id="TIGR00336">
    <property type="entry name" value="pyrE"/>
    <property type="match status" value="1"/>
</dbReference>
<evidence type="ECO:0000256" key="6">
    <source>
        <dbReference type="HAMAP-Rule" id="MF_01208"/>
    </source>
</evidence>
<dbReference type="GO" id="GO:0019856">
    <property type="term" value="P:pyrimidine nucleobase biosynthetic process"/>
    <property type="evidence" value="ECO:0007669"/>
    <property type="project" value="TreeGrafter"/>
</dbReference>
<evidence type="ECO:0000256" key="4">
    <source>
        <dbReference type="ARBA" id="ARBA00022679"/>
    </source>
</evidence>
<comment type="catalytic activity">
    <reaction evidence="6">
        <text>orotidine 5'-phosphate + diphosphate = orotate + 5-phospho-alpha-D-ribose 1-diphosphate</text>
        <dbReference type="Rhea" id="RHEA:10380"/>
        <dbReference type="ChEBI" id="CHEBI:30839"/>
        <dbReference type="ChEBI" id="CHEBI:33019"/>
        <dbReference type="ChEBI" id="CHEBI:57538"/>
        <dbReference type="ChEBI" id="CHEBI:58017"/>
        <dbReference type="EC" id="2.4.2.10"/>
    </reaction>
</comment>
<dbReference type="PANTHER" id="PTHR19278">
    <property type="entry name" value="OROTATE PHOSPHORIBOSYLTRANSFERASE"/>
    <property type="match status" value="1"/>
</dbReference>
<dbReference type="InterPro" id="IPR029057">
    <property type="entry name" value="PRTase-like"/>
</dbReference>
<dbReference type="Proteomes" id="UP000589373">
    <property type="component" value="Unassembled WGS sequence"/>
</dbReference>
<dbReference type="EC" id="2.4.2.10" evidence="2 6"/>
<evidence type="ECO:0000256" key="5">
    <source>
        <dbReference type="ARBA" id="ARBA00022975"/>
    </source>
</evidence>
<dbReference type="Gene3D" id="3.40.50.2020">
    <property type="match status" value="1"/>
</dbReference>
<dbReference type="InterPro" id="IPR000836">
    <property type="entry name" value="PRTase_dom"/>
</dbReference>
<evidence type="ECO:0000313" key="9">
    <source>
        <dbReference type="Proteomes" id="UP000589373"/>
    </source>
</evidence>
<keyword evidence="5 6" id="KW-0665">Pyrimidine biosynthesis</keyword>
<evidence type="ECO:0000313" key="8">
    <source>
        <dbReference type="EMBL" id="NLD30790.1"/>
    </source>
</evidence>
<dbReference type="InterPro" id="IPR023031">
    <property type="entry name" value="OPRT"/>
</dbReference>
<proteinExistence type="inferred from homology"/>